<keyword evidence="5 8" id="KW-1133">Transmembrane helix</keyword>
<feature type="transmembrane region" description="Helical" evidence="8">
    <location>
        <begin position="114"/>
        <end position="135"/>
    </location>
</feature>
<dbReference type="InterPro" id="IPR004638">
    <property type="entry name" value="EmrB-like"/>
</dbReference>
<comment type="subcellular location">
    <subcellularLocation>
        <location evidence="1">Cell membrane</location>
        <topology evidence="1">Multi-pass membrane protein</topology>
    </subcellularLocation>
</comment>
<dbReference type="Pfam" id="PF07690">
    <property type="entry name" value="MFS_1"/>
    <property type="match status" value="1"/>
</dbReference>
<dbReference type="Gene3D" id="1.20.1720.10">
    <property type="entry name" value="Multidrug resistance protein D"/>
    <property type="match status" value="1"/>
</dbReference>
<feature type="transmembrane region" description="Helical" evidence="8">
    <location>
        <begin position="213"/>
        <end position="234"/>
    </location>
</feature>
<dbReference type="PRINTS" id="PR01036">
    <property type="entry name" value="TCRTETB"/>
</dbReference>
<evidence type="ECO:0000313" key="10">
    <source>
        <dbReference type="EMBL" id="NVK77130.1"/>
    </source>
</evidence>
<evidence type="ECO:0000256" key="7">
    <source>
        <dbReference type="ARBA" id="ARBA00023251"/>
    </source>
</evidence>
<evidence type="ECO:0000256" key="2">
    <source>
        <dbReference type="ARBA" id="ARBA00022448"/>
    </source>
</evidence>
<dbReference type="Gene3D" id="1.20.1250.20">
    <property type="entry name" value="MFS general substrate transporter like domains"/>
    <property type="match status" value="1"/>
</dbReference>
<reference evidence="10 11" key="1">
    <citation type="submission" date="2020-04" db="EMBL/GenBank/DDBJ databases">
        <title>Draft Genome Sequence of Streptomyces morookaense DSM 40503, an 8-azaguanine-producing strain.</title>
        <authorList>
            <person name="Qi J."/>
            <person name="Gao J.-M."/>
        </authorList>
    </citation>
    <scope>NUCLEOTIDE SEQUENCE [LARGE SCALE GENOMIC DNA]</scope>
    <source>
        <strain evidence="10 11">DSM 40503</strain>
    </source>
</reference>
<name>A0A7Y7E5S9_STRMO</name>
<dbReference type="InterPro" id="IPR011701">
    <property type="entry name" value="MFS"/>
</dbReference>
<dbReference type="Proteomes" id="UP000587462">
    <property type="component" value="Unassembled WGS sequence"/>
</dbReference>
<sequence>MSAPRVHTGTGESMAADRRRRKALWVCLTASFMTLLDVSIVNVALPSIQRGLGAASDDLSWVVSGYALTFGLVLVPAGRFGDQRGRRNAFLLGIALFTLASAFCGLAQSPGWLVASRLVQGAAAGWVTPQVFGLIQQMFEGARRARAFGMLGSVVGIATAVGPIAGGLLIEAFGAADGWRWVFFVNLPIGIAVSVVSPRLLPATAPDERPPHTGFDPAGVLLLGTGVVCLMLPLAQEQQWKGNGKWLLTLLGALVLAAFWFWERRQGRRGCSPVLDLRLFRLRSFALGALLGMVYFAGFTTVFFIYSIFLQSGLRYGALQAGLAMVPFAAGSGIAAAAGGRLVVRYGRGLVVFGLLGVAVGIAATLVAVRFVPGHGAPWATALPLLLAGIGSGLTIAPNTVLTLTEVPVELAGSAAGVLQTGQRIGTAAGIAAVGAVFFAHLANHHDWAAALQLGLATVLFFVFAALVVALTDLRASRRAEPLRRTRS</sequence>
<feature type="transmembrane region" description="Helical" evidence="8">
    <location>
        <begin position="23"/>
        <end position="47"/>
    </location>
</feature>
<dbReference type="GO" id="GO:0022857">
    <property type="term" value="F:transmembrane transporter activity"/>
    <property type="evidence" value="ECO:0007669"/>
    <property type="project" value="InterPro"/>
</dbReference>
<dbReference type="RefSeq" id="WP_171078902.1">
    <property type="nucleotide sequence ID" value="NZ_BNBU01000003.1"/>
</dbReference>
<feature type="transmembrane region" description="Helical" evidence="8">
    <location>
        <begin position="379"/>
        <end position="404"/>
    </location>
</feature>
<evidence type="ECO:0000313" key="11">
    <source>
        <dbReference type="Proteomes" id="UP000587462"/>
    </source>
</evidence>
<feature type="transmembrane region" description="Helical" evidence="8">
    <location>
        <begin position="89"/>
        <end position="108"/>
    </location>
</feature>
<keyword evidence="2" id="KW-0813">Transport</keyword>
<evidence type="ECO:0000259" key="9">
    <source>
        <dbReference type="PROSITE" id="PS50850"/>
    </source>
</evidence>
<feature type="transmembrane region" description="Helical" evidence="8">
    <location>
        <begin position="59"/>
        <end position="77"/>
    </location>
</feature>
<organism evidence="10 11">
    <name type="scientific">Streptomyces morookaense</name>
    <name type="common">Streptoverticillium morookaense</name>
    <dbReference type="NCBI Taxonomy" id="1970"/>
    <lineage>
        <taxon>Bacteria</taxon>
        <taxon>Bacillati</taxon>
        <taxon>Actinomycetota</taxon>
        <taxon>Actinomycetes</taxon>
        <taxon>Kitasatosporales</taxon>
        <taxon>Streptomycetaceae</taxon>
        <taxon>Streptomyces</taxon>
    </lineage>
</organism>
<feature type="transmembrane region" description="Helical" evidence="8">
    <location>
        <begin position="318"/>
        <end position="338"/>
    </location>
</feature>
<dbReference type="PROSITE" id="PS50850">
    <property type="entry name" value="MFS"/>
    <property type="match status" value="1"/>
</dbReference>
<dbReference type="PROSITE" id="PS00217">
    <property type="entry name" value="SUGAR_TRANSPORT_2"/>
    <property type="match status" value="1"/>
</dbReference>
<evidence type="ECO:0000256" key="6">
    <source>
        <dbReference type="ARBA" id="ARBA00023136"/>
    </source>
</evidence>
<accession>A0A7Y7E5S9</accession>
<feature type="transmembrane region" description="Helical" evidence="8">
    <location>
        <begin position="147"/>
        <end position="169"/>
    </location>
</feature>
<keyword evidence="7" id="KW-0046">Antibiotic resistance</keyword>
<dbReference type="EMBL" id="JABBXF010000008">
    <property type="protein sequence ID" value="NVK77130.1"/>
    <property type="molecule type" value="Genomic_DNA"/>
</dbReference>
<feature type="transmembrane region" description="Helical" evidence="8">
    <location>
        <begin position="284"/>
        <end position="306"/>
    </location>
</feature>
<proteinExistence type="predicted"/>
<evidence type="ECO:0000256" key="5">
    <source>
        <dbReference type="ARBA" id="ARBA00022989"/>
    </source>
</evidence>
<keyword evidence="4 8" id="KW-0812">Transmembrane</keyword>
<dbReference type="AlphaFoldDB" id="A0A7Y7E5S9"/>
<feature type="transmembrane region" description="Helical" evidence="8">
    <location>
        <begin position="425"/>
        <end position="443"/>
    </location>
</feature>
<feature type="transmembrane region" description="Helical" evidence="8">
    <location>
        <begin position="246"/>
        <end position="263"/>
    </location>
</feature>
<evidence type="ECO:0000256" key="4">
    <source>
        <dbReference type="ARBA" id="ARBA00022692"/>
    </source>
</evidence>
<dbReference type="InterPro" id="IPR036259">
    <property type="entry name" value="MFS_trans_sf"/>
</dbReference>
<dbReference type="PANTHER" id="PTHR42718">
    <property type="entry name" value="MAJOR FACILITATOR SUPERFAMILY MULTIDRUG TRANSPORTER MFSC"/>
    <property type="match status" value="1"/>
</dbReference>
<dbReference type="SUPFAM" id="SSF103473">
    <property type="entry name" value="MFS general substrate transporter"/>
    <property type="match status" value="1"/>
</dbReference>
<keyword evidence="3" id="KW-1003">Cell membrane</keyword>
<dbReference type="GO" id="GO:0046677">
    <property type="term" value="P:response to antibiotic"/>
    <property type="evidence" value="ECO:0007669"/>
    <property type="project" value="UniProtKB-KW"/>
</dbReference>
<gene>
    <name evidence="10" type="ORF">HG542_05585</name>
</gene>
<feature type="transmembrane region" description="Helical" evidence="8">
    <location>
        <begin position="181"/>
        <end position="201"/>
    </location>
</feature>
<evidence type="ECO:0000256" key="3">
    <source>
        <dbReference type="ARBA" id="ARBA00022475"/>
    </source>
</evidence>
<dbReference type="PANTHER" id="PTHR42718:SF39">
    <property type="entry name" value="ACTINORHODIN TRANSPORTER-RELATED"/>
    <property type="match status" value="1"/>
</dbReference>
<dbReference type="NCBIfam" id="TIGR00711">
    <property type="entry name" value="efflux_EmrB"/>
    <property type="match status" value="1"/>
</dbReference>
<feature type="domain" description="Major facilitator superfamily (MFS) profile" evidence="9">
    <location>
        <begin position="23"/>
        <end position="473"/>
    </location>
</feature>
<protein>
    <submittedName>
        <fullName evidence="10">MFS transporter</fullName>
    </submittedName>
</protein>
<feature type="transmembrane region" description="Helical" evidence="8">
    <location>
        <begin position="449"/>
        <end position="471"/>
    </location>
</feature>
<feature type="transmembrane region" description="Helical" evidence="8">
    <location>
        <begin position="350"/>
        <end position="373"/>
    </location>
</feature>
<keyword evidence="6 8" id="KW-0472">Membrane</keyword>
<dbReference type="GO" id="GO:0005886">
    <property type="term" value="C:plasma membrane"/>
    <property type="evidence" value="ECO:0007669"/>
    <property type="project" value="UniProtKB-SubCell"/>
</dbReference>
<comment type="caution">
    <text evidence="10">The sequence shown here is derived from an EMBL/GenBank/DDBJ whole genome shotgun (WGS) entry which is preliminary data.</text>
</comment>
<evidence type="ECO:0000256" key="1">
    <source>
        <dbReference type="ARBA" id="ARBA00004651"/>
    </source>
</evidence>
<evidence type="ECO:0000256" key="8">
    <source>
        <dbReference type="SAM" id="Phobius"/>
    </source>
</evidence>
<keyword evidence="11" id="KW-1185">Reference proteome</keyword>
<dbReference type="CDD" id="cd17321">
    <property type="entry name" value="MFS_MMR_MDR_like"/>
    <property type="match status" value="1"/>
</dbReference>
<dbReference type="InterPro" id="IPR005829">
    <property type="entry name" value="Sugar_transporter_CS"/>
</dbReference>
<dbReference type="InterPro" id="IPR020846">
    <property type="entry name" value="MFS_dom"/>
</dbReference>